<sequence length="116" mass="12788">MLDSEHASSISKGKEIFERPNIKSALSYIVSNFSFLGGSISKLENTKIPLSESIQIIDLSISKINESEGPTAELLKNKMNVVLNKNLGLKTIKCIRNILCGIADEDTMELNLHLVK</sequence>
<accession>A0AAV0WBY9</accession>
<name>A0AAV0WBY9_9HEMI</name>
<dbReference type="EMBL" id="CARXXK010000002">
    <property type="protein sequence ID" value="CAI6353277.1"/>
    <property type="molecule type" value="Genomic_DNA"/>
</dbReference>
<dbReference type="Proteomes" id="UP001160148">
    <property type="component" value="Unassembled WGS sequence"/>
</dbReference>
<evidence type="ECO:0000313" key="2">
    <source>
        <dbReference type="Proteomes" id="UP001160148"/>
    </source>
</evidence>
<organism evidence="1 2">
    <name type="scientific">Macrosiphum euphorbiae</name>
    <name type="common">potato aphid</name>
    <dbReference type="NCBI Taxonomy" id="13131"/>
    <lineage>
        <taxon>Eukaryota</taxon>
        <taxon>Metazoa</taxon>
        <taxon>Ecdysozoa</taxon>
        <taxon>Arthropoda</taxon>
        <taxon>Hexapoda</taxon>
        <taxon>Insecta</taxon>
        <taxon>Pterygota</taxon>
        <taxon>Neoptera</taxon>
        <taxon>Paraneoptera</taxon>
        <taxon>Hemiptera</taxon>
        <taxon>Sternorrhyncha</taxon>
        <taxon>Aphidomorpha</taxon>
        <taxon>Aphidoidea</taxon>
        <taxon>Aphididae</taxon>
        <taxon>Macrosiphini</taxon>
        <taxon>Macrosiphum</taxon>
    </lineage>
</organism>
<comment type="caution">
    <text evidence="1">The sequence shown here is derived from an EMBL/GenBank/DDBJ whole genome shotgun (WGS) entry which is preliminary data.</text>
</comment>
<reference evidence="1 2" key="1">
    <citation type="submission" date="2023-01" db="EMBL/GenBank/DDBJ databases">
        <authorList>
            <person name="Whitehead M."/>
        </authorList>
    </citation>
    <scope>NUCLEOTIDE SEQUENCE [LARGE SCALE GENOMIC DNA]</scope>
</reference>
<gene>
    <name evidence="1" type="ORF">MEUPH1_LOCUS9417</name>
</gene>
<evidence type="ECO:0000313" key="1">
    <source>
        <dbReference type="EMBL" id="CAI6353277.1"/>
    </source>
</evidence>
<protein>
    <submittedName>
        <fullName evidence="1">Uncharacterized protein</fullName>
    </submittedName>
</protein>
<keyword evidence="2" id="KW-1185">Reference proteome</keyword>
<proteinExistence type="predicted"/>
<dbReference type="AlphaFoldDB" id="A0AAV0WBY9"/>